<feature type="chain" id="PRO_5040878664" evidence="1">
    <location>
        <begin position="27"/>
        <end position="430"/>
    </location>
</feature>
<accession>A0A9X2ZAR2</accession>
<comment type="caution">
    <text evidence="2">The sequence shown here is derived from an EMBL/GenBank/DDBJ whole genome shotgun (WGS) entry which is preliminary data.</text>
</comment>
<reference evidence="2" key="1">
    <citation type="submission" date="2022-10" db="EMBL/GenBank/DDBJ databases">
        <title>Two novel species of Flavobacterium.</title>
        <authorList>
            <person name="Liu Q."/>
            <person name="Xin Y.-H."/>
        </authorList>
    </citation>
    <scope>NUCLEOTIDE SEQUENCE</scope>
    <source>
        <strain evidence="2">LS1R49</strain>
    </source>
</reference>
<evidence type="ECO:0000313" key="3">
    <source>
        <dbReference type="Proteomes" id="UP001151079"/>
    </source>
</evidence>
<dbReference type="EMBL" id="JAOZEW010000003">
    <property type="protein sequence ID" value="MCV9926825.1"/>
    <property type="molecule type" value="Genomic_DNA"/>
</dbReference>
<keyword evidence="1" id="KW-0732">Signal</keyword>
<dbReference type="InterPro" id="IPR025667">
    <property type="entry name" value="SprB_repeat"/>
</dbReference>
<dbReference type="AlphaFoldDB" id="A0A9X2ZAR2"/>
<dbReference type="Proteomes" id="UP001151079">
    <property type="component" value="Unassembled WGS sequence"/>
</dbReference>
<sequence>MIVSKQYKIKLFFIISLSVFSLQMFGQQNTYSVKVNFSGRFYCEYNSFYWNLSSGANSIGSNSGINDINEKTYPNVPNFNSFSFYLNANTSVEPCLSAQEECIRNTTITNSAVDLIKYPYLQLGGCDFMVGISEFKPNVSIQNLDTTSPSEVCSGFQLSLAAFPAGFPAEAYHWQYSLDNTANWIDVPNYIGGNKTNDITTTTFSIQDILGANHINYINKQIYFRLGYDQTRDFTAPLAITYSSCSPTVINIDYTAPRCNGESIPKIVVSFDRPLETNEILTYIYIKNKNNNSISNQYTDVVFDSANPKNYTFQNISSLENTNTYEIVYQAKKGTILRGSMISTQNFTYNDPAKMQFKITNQTQPSCYGGNDGTIDIEVLSGIAPYQFYIDDVLKVPIKIDNQHYVINGLLAKSEGYKVKVTDKNDCIEK</sequence>
<feature type="signal peptide" evidence="1">
    <location>
        <begin position="1"/>
        <end position="26"/>
    </location>
</feature>
<protein>
    <submittedName>
        <fullName evidence="2">SprB repeat-containing protein</fullName>
    </submittedName>
</protein>
<proteinExistence type="predicted"/>
<evidence type="ECO:0000256" key="1">
    <source>
        <dbReference type="SAM" id="SignalP"/>
    </source>
</evidence>
<gene>
    <name evidence="2" type="ORF">OIU83_04150</name>
</gene>
<evidence type="ECO:0000313" key="2">
    <source>
        <dbReference type="EMBL" id="MCV9926825.1"/>
    </source>
</evidence>
<dbReference type="Pfam" id="PF13573">
    <property type="entry name" value="SprB"/>
    <property type="match status" value="1"/>
</dbReference>
<organism evidence="2 3">
    <name type="scientific">Flavobacterium shii</name>
    <dbReference type="NCBI Taxonomy" id="2987687"/>
    <lineage>
        <taxon>Bacteria</taxon>
        <taxon>Pseudomonadati</taxon>
        <taxon>Bacteroidota</taxon>
        <taxon>Flavobacteriia</taxon>
        <taxon>Flavobacteriales</taxon>
        <taxon>Flavobacteriaceae</taxon>
        <taxon>Flavobacterium</taxon>
    </lineage>
</organism>
<keyword evidence="3" id="KW-1185">Reference proteome</keyword>
<name>A0A9X2ZAR2_9FLAO</name>